<dbReference type="Proteomes" id="UP000887116">
    <property type="component" value="Unassembled WGS sequence"/>
</dbReference>
<protein>
    <submittedName>
        <fullName evidence="2">Uncharacterized protein</fullName>
    </submittedName>
</protein>
<evidence type="ECO:0000313" key="3">
    <source>
        <dbReference type="Proteomes" id="UP000887116"/>
    </source>
</evidence>
<gene>
    <name evidence="2" type="ORF">TNCT_332251</name>
</gene>
<feature type="signal peptide" evidence="1">
    <location>
        <begin position="1"/>
        <end position="21"/>
    </location>
</feature>
<dbReference type="AlphaFoldDB" id="A0A8X6LZV5"/>
<organism evidence="2 3">
    <name type="scientific">Trichonephila clavata</name>
    <name type="common">Joro spider</name>
    <name type="synonym">Nephila clavata</name>
    <dbReference type="NCBI Taxonomy" id="2740835"/>
    <lineage>
        <taxon>Eukaryota</taxon>
        <taxon>Metazoa</taxon>
        <taxon>Ecdysozoa</taxon>
        <taxon>Arthropoda</taxon>
        <taxon>Chelicerata</taxon>
        <taxon>Arachnida</taxon>
        <taxon>Araneae</taxon>
        <taxon>Araneomorphae</taxon>
        <taxon>Entelegynae</taxon>
        <taxon>Araneoidea</taxon>
        <taxon>Nephilidae</taxon>
        <taxon>Trichonephila</taxon>
    </lineage>
</organism>
<accession>A0A8X6LZV5</accession>
<evidence type="ECO:0000256" key="1">
    <source>
        <dbReference type="SAM" id="SignalP"/>
    </source>
</evidence>
<keyword evidence="1" id="KW-0732">Signal</keyword>
<comment type="caution">
    <text evidence="2">The sequence shown here is derived from an EMBL/GenBank/DDBJ whole genome shotgun (WGS) entry which is preliminary data.</text>
</comment>
<proteinExistence type="predicted"/>
<keyword evidence="3" id="KW-1185">Reference proteome</keyword>
<reference evidence="2" key="1">
    <citation type="submission" date="2020-07" db="EMBL/GenBank/DDBJ databases">
        <title>Multicomponent nature underlies the extraordinary mechanical properties of spider dragline silk.</title>
        <authorList>
            <person name="Kono N."/>
            <person name="Nakamura H."/>
            <person name="Mori M."/>
            <person name="Yoshida Y."/>
            <person name="Ohtoshi R."/>
            <person name="Malay A.D."/>
            <person name="Moran D.A.P."/>
            <person name="Tomita M."/>
            <person name="Numata K."/>
            <person name="Arakawa K."/>
        </authorList>
    </citation>
    <scope>NUCLEOTIDE SEQUENCE</scope>
</reference>
<name>A0A8X6LZV5_TRICU</name>
<dbReference type="OrthoDB" id="6437860at2759"/>
<dbReference type="EMBL" id="BMAO01038738">
    <property type="protein sequence ID" value="GFR26812.1"/>
    <property type="molecule type" value="Genomic_DNA"/>
</dbReference>
<feature type="chain" id="PRO_5036458958" evidence="1">
    <location>
        <begin position="22"/>
        <end position="119"/>
    </location>
</feature>
<sequence length="119" mass="13474">MYLPKALSIWVMLLLLDKCQTIKVEIDLGGTRSKQVRLICMPTDEFQGKNKNTILWEGLKFGVSERDTLAASLKDRDLVPNIKVNSSRFKCFLESRNLDGESELSKKARSNRELAAGNK</sequence>
<evidence type="ECO:0000313" key="2">
    <source>
        <dbReference type="EMBL" id="GFR26812.1"/>
    </source>
</evidence>